<reference evidence="1" key="1">
    <citation type="submission" date="2022-07" db="EMBL/GenBank/DDBJ databases">
        <title>Phylogenomic reconstructions and comparative analyses of Kickxellomycotina fungi.</title>
        <authorList>
            <person name="Reynolds N.K."/>
            <person name="Stajich J.E."/>
            <person name="Barry K."/>
            <person name="Grigoriev I.V."/>
            <person name="Crous P."/>
            <person name="Smith M.E."/>
        </authorList>
    </citation>
    <scope>NUCLEOTIDE SEQUENCE</scope>
    <source>
        <strain evidence="1">NRRL 5244</strain>
    </source>
</reference>
<evidence type="ECO:0000313" key="1">
    <source>
        <dbReference type="EMBL" id="KAJ1951560.1"/>
    </source>
</evidence>
<gene>
    <name evidence="1" type="ORF">FBU59_000071</name>
</gene>
<dbReference type="EMBL" id="JANBPW010000005">
    <property type="protein sequence ID" value="KAJ1951560.1"/>
    <property type="molecule type" value="Genomic_DNA"/>
</dbReference>
<keyword evidence="2" id="KW-1185">Reference proteome</keyword>
<organism evidence="1 2">
    <name type="scientific">Linderina macrospora</name>
    <dbReference type="NCBI Taxonomy" id="4868"/>
    <lineage>
        <taxon>Eukaryota</taxon>
        <taxon>Fungi</taxon>
        <taxon>Fungi incertae sedis</taxon>
        <taxon>Zoopagomycota</taxon>
        <taxon>Kickxellomycotina</taxon>
        <taxon>Kickxellomycetes</taxon>
        <taxon>Kickxellales</taxon>
        <taxon>Kickxellaceae</taxon>
        <taxon>Linderina</taxon>
    </lineage>
</organism>
<sequence>MHAHYDQFNKSRADCSSEEIAKGECFGGAARQVTPINKLRNTHLNPLLFDASDQGQGTLFYALNKFNATYRLMNRLKYDAMTIGNHELDGWPECLAGFYEKLKISAVCANIDMSKNPALAKVVKPYTIIDKFQLGVINYISTTISKISNSGPTMPFMDHAEAANKYVKELHSLAIKHIIAIRHNSYNEDQQVAAQTYDLSMIIGGNSHLYLSADILEPGAGGLYPTIVKNLNSQSTYVVQAKLWGKYIGYLDIKHAADGSVARLSGRLVHSTTEITGDPFMKSQVAQWSSKFTELGDKVIGKLATDLIYLDCKIGECLFGNPITDALLYERRRIALDSANIAFTNSESIRGGLKCGQVKIRDTLVDFPFSNALVDIALAGKQFKILVAGIFGCKSLVNGDKVGSFFQVLCSHVNYRPVPGSLTTRELVNIDVKPSVEEWIPMDDDKEYKIITNECVTCGGNNMLHLPIDSPLLVSLEDTLVSYFKDLSPSMPVLEGCIRDIWQVKTS</sequence>
<accession>A0ACC1JI72</accession>
<protein>
    <submittedName>
        <fullName evidence="1">Uncharacterized protein</fullName>
    </submittedName>
</protein>
<evidence type="ECO:0000313" key="2">
    <source>
        <dbReference type="Proteomes" id="UP001150603"/>
    </source>
</evidence>
<comment type="caution">
    <text evidence="1">The sequence shown here is derived from an EMBL/GenBank/DDBJ whole genome shotgun (WGS) entry which is preliminary data.</text>
</comment>
<name>A0ACC1JI72_9FUNG</name>
<proteinExistence type="predicted"/>
<dbReference type="Proteomes" id="UP001150603">
    <property type="component" value="Unassembled WGS sequence"/>
</dbReference>